<evidence type="ECO:0000313" key="2">
    <source>
        <dbReference type="EMBL" id="REE05112.1"/>
    </source>
</evidence>
<evidence type="ECO:0000313" key="3">
    <source>
        <dbReference type="Proteomes" id="UP000256727"/>
    </source>
</evidence>
<protein>
    <submittedName>
        <fullName evidence="2">Uncharacterized protein DUF2516</fullName>
    </submittedName>
</protein>
<accession>A0A3D9LG26</accession>
<dbReference type="EMBL" id="QREH01000001">
    <property type="protein sequence ID" value="REE05112.1"/>
    <property type="molecule type" value="Genomic_DNA"/>
</dbReference>
<evidence type="ECO:0000256" key="1">
    <source>
        <dbReference type="SAM" id="Phobius"/>
    </source>
</evidence>
<organism evidence="2 3">
    <name type="scientific">Citricoccus muralis</name>
    <dbReference type="NCBI Taxonomy" id="169134"/>
    <lineage>
        <taxon>Bacteria</taxon>
        <taxon>Bacillati</taxon>
        <taxon>Actinomycetota</taxon>
        <taxon>Actinomycetes</taxon>
        <taxon>Micrococcales</taxon>
        <taxon>Micrococcaceae</taxon>
        <taxon>Citricoccus</taxon>
    </lineage>
</organism>
<reference evidence="2 3" key="1">
    <citation type="submission" date="2018-07" db="EMBL/GenBank/DDBJ databases">
        <title>Sequencing the genomes of 1000 actinobacteria strains.</title>
        <authorList>
            <person name="Klenk H.-P."/>
        </authorList>
    </citation>
    <scope>NUCLEOTIDE SEQUENCE [LARGE SCALE GENOMIC DNA]</scope>
    <source>
        <strain evidence="2 3">DSM 14442</strain>
    </source>
</reference>
<dbReference type="AlphaFoldDB" id="A0A3D9LG26"/>
<feature type="transmembrane region" description="Helical" evidence="1">
    <location>
        <begin position="51"/>
        <end position="71"/>
    </location>
</feature>
<comment type="caution">
    <text evidence="2">The sequence shown here is derived from an EMBL/GenBank/DDBJ whole genome shotgun (WGS) entry which is preliminary data.</text>
</comment>
<keyword evidence="1" id="KW-1133">Transmembrane helix</keyword>
<dbReference type="Pfam" id="PF10724">
    <property type="entry name" value="DUF2516"/>
    <property type="match status" value="1"/>
</dbReference>
<dbReference type="RefSeq" id="WP_115932944.1">
    <property type="nucleotide sequence ID" value="NZ_QREH01000001.1"/>
</dbReference>
<keyword evidence="1" id="KW-0472">Membrane</keyword>
<proteinExistence type="predicted"/>
<name>A0A3D9LG26_9MICC</name>
<gene>
    <name evidence="2" type="ORF">C8E99_2976</name>
</gene>
<feature type="transmembrane region" description="Helical" evidence="1">
    <location>
        <begin position="77"/>
        <end position="95"/>
    </location>
</feature>
<feature type="transmembrane region" description="Helical" evidence="1">
    <location>
        <begin position="12"/>
        <end position="30"/>
    </location>
</feature>
<dbReference type="OrthoDB" id="4774469at2"/>
<dbReference type="Proteomes" id="UP000256727">
    <property type="component" value="Unassembled WGS sequence"/>
</dbReference>
<keyword evidence="1" id="KW-0812">Transmembrane</keyword>
<dbReference type="InterPro" id="IPR019662">
    <property type="entry name" value="DUF2516"/>
</dbReference>
<keyword evidence="3" id="KW-1185">Reference proteome</keyword>
<sequence length="113" mass="12041">MYPWILVTTIENWLYIALSLVAVVLAVWAFGDCLTRGKDQFERAGQKTKTFWLLLTGVAAFVGLVSMAGAIGSLGAGFSLFQIAALCVAAVYLAGPRGELKLFGSGGSRPYGY</sequence>